<organism evidence="2 3">
    <name type="scientific">Cypionkella aquatica</name>
    <dbReference type="NCBI Taxonomy" id="1756042"/>
    <lineage>
        <taxon>Bacteria</taxon>
        <taxon>Pseudomonadati</taxon>
        <taxon>Pseudomonadota</taxon>
        <taxon>Alphaproteobacteria</taxon>
        <taxon>Rhodobacterales</taxon>
        <taxon>Paracoccaceae</taxon>
        <taxon>Cypionkella</taxon>
    </lineage>
</organism>
<dbReference type="InterPro" id="IPR002145">
    <property type="entry name" value="CopG"/>
</dbReference>
<evidence type="ECO:0000259" key="1">
    <source>
        <dbReference type="Pfam" id="PF01402"/>
    </source>
</evidence>
<dbReference type="EMBL" id="BSPP01000007">
    <property type="protein sequence ID" value="GLS86823.1"/>
    <property type="molecule type" value="Genomic_DNA"/>
</dbReference>
<reference evidence="2 3" key="1">
    <citation type="journal article" date="2014" name="Int. J. Syst. Evol. Microbiol.">
        <title>Complete genome sequence of Corynebacterium casei LMG S-19264T (=DSM 44701T), isolated from a smear-ripened cheese.</title>
        <authorList>
            <consortium name="US DOE Joint Genome Institute (JGI-PGF)"/>
            <person name="Walter F."/>
            <person name="Albersmeier A."/>
            <person name="Kalinowski J."/>
            <person name="Ruckert C."/>
        </authorList>
    </citation>
    <scope>NUCLEOTIDE SEQUENCE [LARGE SCALE GENOMIC DNA]</scope>
    <source>
        <strain evidence="2 3">NBRC 111766</strain>
    </source>
</reference>
<dbReference type="Proteomes" id="UP001157355">
    <property type="component" value="Unassembled WGS sequence"/>
</dbReference>
<gene>
    <name evidence="2" type="ORF">GCM10010873_17970</name>
</gene>
<dbReference type="InterPro" id="IPR010985">
    <property type="entry name" value="Ribbon_hlx_hlx"/>
</dbReference>
<sequence>MQKGSIFLMKKFSVALPDELYDAVTERAALEGINISDVVRDTLAREFAFKPHRTIGEVAMEAIRAGATNQQTLAHVHKLFPDSNASAASIAWYRMTLRKEGEAVPTDREAKVAAKWP</sequence>
<dbReference type="Pfam" id="PF01402">
    <property type="entry name" value="RHH_1"/>
    <property type="match status" value="1"/>
</dbReference>
<comment type="caution">
    <text evidence="2">The sequence shown here is derived from an EMBL/GenBank/DDBJ whole genome shotgun (WGS) entry which is preliminary data.</text>
</comment>
<dbReference type="GO" id="GO:0006355">
    <property type="term" value="P:regulation of DNA-templated transcription"/>
    <property type="evidence" value="ECO:0007669"/>
    <property type="project" value="InterPro"/>
</dbReference>
<dbReference type="SUPFAM" id="SSF47598">
    <property type="entry name" value="Ribbon-helix-helix"/>
    <property type="match status" value="1"/>
</dbReference>
<keyword evidence="3" id="KW-1185">Reference proteome</keyword>
<protein>
    <recommendedName>
        <fullName evidence="1">Ribbon-helix-helix protein CopG domain-containing protein</fullName>
    </recommendedName>
</protein>
<feature type="domain" description="Ribbon-helix-helix protein CopG" evidence="1">
    <location>
        <begin position="10"/>
        <end position="44"/>
    </location>
</feature>
<proteinExistence type="predicted"/>
<accession>A0AA37WZL2</accession>
<evidence type="ECO:0000313" key="3">
    <source>
        <dbReference type="Proteomes" id="UP001157355"/>
    </source>
</evidence>
<name>A0AA37WZL2_9RHOB</name>
<dbReference type="AlphaFoldDB" id="A0AA37WZL2"/>
<evidence type="ECO:0000313" key="2">
    <source>
        <dbReference type="EMBL" id="GLS86823.1"/>
    </source>
</evidence>